<dbReference type="EMBL" id="NQVN01000005">
    <property type="protein sequence ID" value="PIO99375.1"/>
    <property type="molecule type" value="Genomic_DNA"/>
</dbReference>
<comment type="subcellular location">
    <subcellularLocation>
        <location evidence="1 11">Cell outer membrane</location>
        <topology evidence="1 11">Multi-pass membrane protein</topology>
    </subcellularLocation>
</comment>
<dbReference type="OrthoDB" id="9760333at2"/>
<accession>A0A2G9WXB0</accession>
<organism evidence="15 16">
    <name type="scientific">Pleomorphomonas carboxyditropha</name>
    <dbReference type="NCBI Taxonomy" id="2023338"/>
    <lineage>
        <taxon>Bacteria</taxon>
        <taxon>Pseudomonadati</taxon>
        <taxon>Pseudomonadota</taxon>
        <taxon>Alphaproteobacteria</taxon>
        <taxon>Hyphomicrobiales</taxon>
        <taxon>Pleomorphomonadaceae</taxon>
        <taxon>Pleomorphomonas</taxon>
    </lineage>
</organism>
<dbReference type="PANTHER" id="PTHR32552">
    <property type="entry name" value="FERRICHROME IRON RECEPTOR-RELATED"/>
    <property type="match status" value="1"/>
</dbReference>
<keyword evidence="7" id="KW-0406">Ion transport</keyword>
<keyword evidence="16" id="KW-1185">Reference proteome</keyword>
<evidence type="ECO:0000256" key="6">
    <source>
        <dbReference type="ARBA" id="ARBA00023004"/>
    </source>
</evidence>
<dbReference type="Proteomes" id="UP000231070">
    <property type="component" value="Unassembled WGS sequence"/>
</dbReference>
<evidence type="ECO:0000313" key="16">
    <source>
        <dbReference type="Proteomes" id="UP000231070"/>
    </source>
</evidence>
<evidence type="ECO:0000259" key="13">
    <source>
        <dbReference type="Pfam" id="PF00593"/>
    </source>
</evidence>
<keyword evidence="10 11" id="KW-0998">Cell outer membrane</keyword>
<reference evidence="15 16" key="1">
    <citation type="submission" date="2017-08" db="EMBL/GenBank/DDBJ databases">
        <title>Pleomorphomonas carboxidotrophicus sp. nov., a new mesophilic hydrogenogenic carboxidotroph.</title>
        <authorList>
            <person name="Esquivel-Elizondo S."/>
            <person name="Krajmalnik-Brown R."/>
            <person name="Maldonado J."/>
        </authorList>
    </citation>
    <scope>NUCLEOTIDE SEQUENCE [LARGE SCALE GENOMIC DNA]</scope>
    <source>
        <strain evidence="15 16">SVCO-16</strain>
    </source>
</reference>
<dbReference type="SUPFAM" id="SSF56935">
    <property type="entry name" value="Porins"/>
    <property type="match status" value="1"/>
</dbReference>
<dbReference type="InterPro" id="IPR039426">
    <property type="entry name" value="TonB-dep_rcpt-like"/>
</dbReference>
<dbReference type="Pfam" id="PF07715">
    <property type="entry name" value="Plug"/>
    <property type="match status" value="1"/>
</dbReference>
<keyword evidence="2 11" id="KW-0813">Transport</keyword>
<gene>
    <name evidence="15" type="ORF">CJ014_11025</name>
</gene>
<keyword evidence="9 11" id="KW-0472">Membrane</keyword>
<keyword evidence="3 11" id="KW-1134">Transmembrane beta strand</keyword>
<proteinExistence type="inferred from homology"/>
<evidence type="ECO:0000256" key="4">
    <source>
        <dbReference type="ARBA" id="ARBA00022496"/>
    </source>
</evidence>
<evidence type="ECO:0000256" key="9">
    <source>
        <dbReference type="ARBA" id="ARBA00023136"/>
    </source>
</evidence>
<evidence type="ECO:0000256" key="11">
    <source>
        <dbReference type="PROSITE-ProRule" id="PRU01360"/>
    </source>
</evidence>
<dbReference type="Gene3D" id="2.40.170.20">
    <property type="entry name" value="TonB-dependent receptor, beta-barrel domain"/>
    <property type="match status" value="1"/>
</dbReference>
<evidence type="ECO:0000256" key="12">
    <source>
        <dbReference type="RuleBase" id="RU003357"/>
    </source>
</evidence>
<dbReference type="GO" id="GO:0006826">
    <property type="term" value="P:iron ion transport"/>
    <property type="evidence" value="ECO:0007669"/>
    <property type="project" value="UniProtKB-KW"/>
</dbReference>
<evidence type="ECO:0000256" key="10">
    <source>
        <dbReference type="ARBA" id="ARBA00023237"/>
    </source>
</evidence>
<evidence type="ECO:0000256" key="1">
    <source>
        <dbReference type="ARBA" id="ARBA00004571"/>
    </source>
</evidence>
<name>A0A2G9WXB0_9HYPH</name>
<keyword evidence="5 11" id="KW-0812">Transmembrane</keyword>
<dbReference type="AlphaFoldDB" id="A0A2G9WXB0"/>
<keyword evidence="15" id="KW-0675">Receptor</keyword>
<evidence type="ECO:0000256" key="2">
    <source>
        <dbReference type="ARBA" id="ARBA00022448"/>
    </source>
</evidence>
<evidence type="ECO:0000256" key="7">
    <source>
        <dbReference type="ARBA" id="ARBA00023065"/>
    </source>
</evidence>
<keyword evidence="8 12" id="KW-0798">TonB box</keyword>
<feature type="domain" description="TonB-dependent receptor-like beta-barrel" evidence="13">
    <location>
        <begin position="288"/>
        <end position="660"/>
    </location>
</feature>
<evidence type="ECO:0000256" key="5">
    <source>
        <dbReference type="ARBA" id="ARBA00022692"/>
    </source>
</evidence>
<dbReference type="InterPro" id="IPR012910">
    <property type="entry name" value="Plug_dom"/>
</dbReference>
<evidence type="ECO:0000313" key="15">
    <source>
        <dbReference type="EMBL" id="PIO99375.1"/>
    </source>
</evidence>
<evidence type="ECO:0000256" key="8">
    <source>
        <dbReference type="ARBA" id="ARBA00023077"/>
    </source>
</evidence>
<evidence type="ECO:0000256" key="3">
    <source>
        <dbReference type="ARBA" id="ARBA00022452"/>
    </source>
</evidence>
<keyword evidence="6" id="KW-0408">Iron</keyword>
<dbReference type="PROSITE" id="PS52016">
    <property type="entry name" value="TONB_DEPENDENT_REC_3"/>
    <property type="match status" value="1"/>
</dbReference>
<dbReference type="PANTHER" id="PTHR32552:SF81">
    <property type="entry name" value="TONB-DEPENDENT OUTER MEMBRANE RECEPTOR"/>
    <property type="match status" value="1"/>
</dbReference>
<evidence type="ECO:0000259" key="14">
    <source>
        <dbReference type="Pfam" id="PF07715"/>
    </source>
</evidence>
<protein>
    <submittedName>
        <fullName evidence="15">TonB-dependent receptor</fullName>
    </submittedName>
</protein>
<dbReference type="InterPro" id="IPR000531">
    <property type="entry name" value="Beta-barrel_TonB"/>
</dbReference>
<keyword evidence="4" id="KW-0410">Iron transport</keyword>
<feature type="domain" description="TonB-dependent receptor plug" evidence="14">
    <location>
        <begin position="55"/>
        <end position="169"/>
    </location>
</feature>
<dbReference type="GO" id="GO:0009279">
    <property type="term" value="C:cell outer membrane"/>
    <property type="evidence" value="ECO:0007669"/>
    <property type="project" value="UniProtKB-SubCell"/>
</dbReference>
<comment type="caution">
    <text evidence="15">The sequence shown here is derived from an EMBL/GenBank/DDBJ whole genome shotgun (WGS) entry which is preliminary data.</text>
</comment>
<dbReference type="Pfam" id="PF00593">
    <property type="entry name" value="TonB_dep_Rec_b-barrel"/>
    <property type="match status" value="1"/>
</dbReference>
<comment type="similarity">
    <text evidence="11 12">Belongs to the TonB-dependent receptor family.</text>
</comment>
<dbReference type="InterPro" id="IPR036942">
    <property type="entry name" value="Beta-barrel_TonB_sf"/>
</dbReference>
<sequence>MSQNAAELLMRGISVIGMVAASATIGVAQDLTEQTVDSIEIEPIVVTGEKVGRSLQKTASSVSVIKSSDLKEINGAATVSDAIASVPNVIYNSTVGAPIIRGQDTQGPNFGSTAFFGGTIPRATVNFDGHYQNFYEYVFGSTPIWDVDSIEVFRGPQTTSQGANAIAGAIIVNTKDPTFTREAAYQAEIGSYNRRRTSLMLNGPIIENQLAGRLAIDYWGRDTFIDYVNSSFSRGDINLDFRSFNARAKLLWEPTDLPELSAKLTYSHTYNNRPTWEAAFSPYEDLESNAATMPSWNADTDTAVLDVNYDLGNDLKLFNQTQFSNTHVDRVAEPASSGSAVIDQQNYSNETRLTFGNEDSVWSGVVGLYLATTRSDDTLYIAGTSDFDDRKNNLGLFAETSYRLTDRWLLTGGLRYQVDDINRTGTSPYAPAQALDYDETFDAFLPKLSIAYDLTPDVTVGALISRGYNPGGVNLSFAGKDYITFKEETVWNYELFARAALLNNRLNLTGNLFYADYTDSQRLLPDYLGSIQYGSVVVNADSAQAYGLEVGADYRVFDNLRLKAGAGLLHTEIGQFTDALGISYKDNEFGSAPGYMLSVGLDWTIIPDLKLGLEARFTDGYYSTDENKPAYEVDKYVVANARLSYALHEHMEIYGFVNNIFDERSPLYFSTDRSSGINTVANMLEPRTFGIGIKGTF</sequence>